<evidence type="ECO:0000256" key="1">
    <source>
        <dbReference type="SAM" id="MobiDB-lite"/>
    </source>
</evidence>
<name>A0A238K977_9RHOB</name>
<dbReference type="Proteomes" id="UP000203464">
    <property type="component" value="Unassembled WGS sequence"/>
</dbReference>
<feature type="compositionally biased region" description="Basic and acidic residues" evidence="1">
    <location>
        <begin position="28"/>
        <end position="41"/>
    </location>
</feature>
<dbReference type="AlphaFoldDB" id="A0A238K977"/>
<feature type="region of interest" description="Disordered" evidence="1">
    <location>
        <begin position="1"/>
        <end position="57"/>
    </location>
</feature>
<gene>
    <name evidence="2" type="ORF">OCA8868_01802</name>
</gene>
<accession>A0A238K977</accession>
<sequence>MAGLLRLKGRQEKASQNARGFLNGIENVDEKTLSTNKHDFEQIPPDPYSPIASPPLK</sequence>
<keyword evidence="3" id="KW-1185">Reference proteome</keyword>
<protein>
    <submittedName>
        <fullName evidence="2">Uncharacterized protein</fullName>
    </submittedName>
</protein>
<organism evidence="2 3">
    <name type="scientific">Octadecabacter ascidiaceicola</name>
    <dbReference type="NCBI Taxonomy" id="1655543"/>
    <lineage>
        <taxon>Bacteria</taxon>
        <taxon>Pseudomonadati</taxon>
        <taxon>Pseudomonadota</taxon>
        <taxon>Alphaproteobacteria</taxon>
        <taxon>Rhodobacterales</taxon>
        <taxon>Roseobacteraceae</taxon>
        <taxon>Octadecabacter</taxon>
    </lineage>
</organism>
<feature type="compositionally biased region" description="Pro residues" evidence="1">
    <location>
        <begin position="44"/>
        <end position="57"/>
    </location>
</feature>
<dbReference type="EMBL" id="FXYD01000003">
    <property type="protein sequence ID" value="SMX39037.1"/>
    <property type="molecule type" value="Genomic_DNA"/>
</dbReference>
<reference evidence="3" key="1">
    <citation type="submission" date="2017-05" db="EMBL/GenBank/DDBJ databases">
        <authorList>
            <person name="Rodrigo-Torres L."/>
            <person name="Arahal R. D."/>
            <person name="Lucena T."/>
        </authorList>
    </citation>
    <scope>NUCLEOTIDE SEQUENCE [LARGE SCALE GENOMIC DNA]</scope>
    <source>
        <strain evidence="3">CECT 8868</strain>
    </source>
</reference>
<evidence type="ECO:0000313" key="2">
    <source>
        <dbReference type="EMBL" id="SMX39037.1"/>
    </source>
</evidence>
<evidence type="ECO:0000313" key="3">
    <source>
        <dbReference type="Proteomes" id="UP000203464"/>
    </source>
</evidence>
<proteinExistence type="predicted"/>